<organism evidence="1 2">
    <name type="scientific">Riccia fluitans</name>
    <dbReference type="NCBI Taxonomy" id="41844"/>
    <lineage>
        <taxon>Eukaryota</taxon>
        <taxon>Viridiplantae</taxon>
        <taxon>Streptophyta</taxon>
        <taxon>Embryophyta</taxon>
        <taxon>Marchantiophyta</taxon>
        <taxon>Marchantiopsida</taxon>
        <taxon>Marchantiidae</taxon>
        <taxon>Marchantiales</taxon>
        <taxon>Ricciaceae</taxon>
        <taxon>Riccia</taxon>
    </lineage>
</organism>
<comment type="caution">
    <text evidence="1">The sequence shown here is derived from an EMBL/GenBank/DDBJ whole genome shotgun (WGS) entry which is preliminary data.</text>
</comment>
<accession>A0ABD1YK76</accession>
<gene>
    <name evidence="1" type="ORF">R1flu_015867</name>
</gene>
<proteinExistence type="predicted"/>
<keyword evidence="2" id="KW-1185">Reference proteome</keyword>
<dbReference type="AlphaFoldDB" id="A0ABD1YK76"/>
<dbReference type="Proteomes" id="UP001605036">
    <property type="component" value="Unassembled WGS sequence"/>
</dbReference>
<evidence type="ECO:0000313" key="2">
    <source>
        <dbReference type="Proteomes" id="UP001605036"/>
    </source>
</evidence>
<evidence type="ECO:0000313" key="1">
    <source>
        <dbReference type="EMBL" id="KAL2631181.1"/>
    </source>
</evidence>
<dbReference type="EMBL" id="JBHFFA010000004">
    <property type="protein sequence ID" value="KAL2631181.1"/>
    <property type="molecule type" value="Genomic_DNA"/>
</dbReference>
<sequence length="120" mass="13403">MVQAVAATWRIRHYRRSLVTSPPPKRRRVYKANFGTKRIRPQCGHVVRRYGGRTRTPRSLGAACQGHKEWSGVPGGLGRQPWYVACATYAGWALSKLDAGERRGLGWSDVSRILVTAGGW</sequence>
<name>A0ABD1YK76_9MARC</name>
<protein>
    <submittedName>
        <fullName evidence="1">Uncharacterized protein</fullName>
    </submittedName>
</protein>
<reference evidence="1 2" key="1">
    <citation type="submission" date="2024-09" db="EMBL/GenBank/DDBJ databases">
        <title>Chromosome-scale assembly of Riccia fluitans.</title>
        <authorList>
            <person name="Paukszto L."/>
            <person name="Sawicki J."/>
            <person name="Karawczyk K."/>
            <person name="Piernik-Szablinska J."/>
            <person name="Szczecinska M."/>
            <person name="Mazdziarz M."/>
        </authorList>
    </citation>
    <scope>NUCLEOTIDE SEQUENCE [LARGE SCALE GENOMIC DNA]</scope>
    <source>
        <strain evidence="1">Rf_01</strain>
        <tissue evidence="1">Aerial parts of the thallus</tissue>
    </source>
</reference>